<dbReference type="OrthoDB" id="196472at2"/>
<dbReference type="KEGG" id="mag:amb0750"/>
<evidence type="ECO:0000256" key="3">
    <source>
        <dbReference type="ARBA" id="ARBA00022692"/>
    </source>
</evidence>
<dbReference type="InterPro" id="IPR011577">
    <property type="entry name" value="Cyt_b561_bac/Ni-Hgenase"/>
</dbReference>
<evidence type="ECO:0000256" key="1">
    <source>
        <dbReference type="ARBA" id="ARBA00004651"/>
    </source>
</evidence>
<organism evidence="8 9">
    <name type="scientific">Paramagnetospirillum magneticum (strain ATCC 700264 / AMB-1)</name>
    <name type="common">Magnetospirillum magneticum</name>
    <dbReference type="NCBI Taxonomy" id="342108"/>
    <lineage>
        <taxon>Bacteria</taxon>
        <taxon>Pseudomonadati</taxon>
        <taxon>Pseudomonadota</taxon>
        <taxon>Alphaproteobacteria</taxon>
        <taxon>Rhodospirillales</taxon>
        <taxon>Magnetospirillaceae</taxon>
        <taxon>Paramagnetospirillum</taxon>
    </lineage>
</organism>
<dbReference type="Proteomes" id="UP000007058">
    <property type="component" value="Chromosome"/>
</dbReference>
<name>Q2W9C1_PARM1</name>
<dbReference type="Gene3D" id="1.20.950.20">
    <property type="entry name" value="Transmembrane di-heme cytochromes, Chain C"/>
    <property type="match status" value="1"/>
</dbReference>
<dbReference type="Pfam" id="PF01292">
    <property type="entry name" value="Ni_hydr_CYTB"/>
    <property type="match status" value="1"/>
</dbReference>
<dbReference type="PANTHER" id="PTHR30485">
    <property type="entry name" value="NI/FE-HYDROGENASE 1 B-TYPE CYTOCHROME SUBUNIT"/>
    <property type="match status" value="1"/>
</dbReference>
<keyword evidence="9" id="KW-1185">Reference proteome</keyword>
<dbReference type="InterPro" id="IPR051542">
    <property type="entry name" value="Hydrogenase_cytochrome"/>
</dbReference>
<sequence>MSQQKFRLWDLPTRLFHWSLVLAVAAASVSGQLGGGLMAWHGRIGLTIIGLLVFRLAWGLVGSTYARFAQFVPTPGAVRAYLRGEWHGEGHNPLGALAVFGLLGILSLQAATGLFANDDIAFRGPLYDLAGKSLSNGLTAVHHLASKLIYLLVAVHVGAMVFYALVRKQNLIGPMLTGRKDGPGRSASGGGVAALAVALVLAALAVFGAGGGWMPPPPPPPPAAATPDF</sequence>
<feature type="transmembrane region" description="Helical" evidence="6">
    <location>
        <begin position="187"/>
        <end position="210"/>
    </location>
</feature>
<dbReference type="GO" id="GO:0009055">
    <property type="term" value="F:electron transfer activity"/>
    <property type="evidence" value="ECO:0007669"/>
    <property type="project" value="InterPro"/>
</dbReference>
<dbReference type="InterPro" id="IPR016174">
    <property type="entry name" value="Di-haem_cyt_TM"/>
</dbReference>
<keyword evidence="5 6" id="KW-0472">Membrane</keyword>
<gene>
    <name evidence="8" type="ordered locus">amb0750</name>
</gene>
<proteinExistence type="predicted"/>
<evidence type="ECO:0000259" key="7">
    <source>
        <dbReference type="Pfam" id="PF01292"/>
    </source>
</evidence>
<reference evidence="8 9" key="1">
    <citation type="journal article" date="2005" name="DNA Res.">
        <title>Complete genome sequence of the facultative anaerobic magnetotactic bacterium Magnetospirillum sp. strain AMB-1.</title>
        <authorList>
            <person name="Matsunaga T."/>
            <person name="Okamura Y."/>
            <person name="Fukuda Y."/>
            <person name="Wahyudi A.T."/>
            <person name="Murase Y."/>
            <person name="Takeyama H."/>
        </authorList>
    </citation>
    <scope>NUCLEOTIDE SEQUENCE [LARGE SCALE GENOMIC DNA]</scope>
    <source>
        <strain evidence="9">ATCC 700264 / AMB-1</strain>
    </source>
</reference>
<dbReference type="STRING" id="342108.amb0750"/>
<keyword evidence="2" id="KW-1003">Cell membrane</keyword>
<dbReference type="HOGENOM" id="CLU_078451_0_0_5"/>
<evidence type="ECO:0000256" key="6">
    <source>
        <dbReference type="SAM" id="Phobius"/>
    </source>
</evidence>
<keyword evidence="3 6" id="KW-0812">Transmembrane</keyword>
<evidence type="ECO:0000256" key="2">
    <source>
        <dbReference type="ARBA" id="ARBA00022475"/>
    </source>
</evidence>
<dbReference type="GO" id="GO:0005886">
    <property type="term" value="C:plasma membrane"/>
    <property type="evidence" value="ECO:0007669"/>
    <property type="project" value="UniProtKB-SubCell"/>
</dbReference>
<keyword evidence="4 6" id="KW-1133">Transmembrane helix</keyword>
<feature type="transmembrane region" description="Helical" evidence="6">
    <location>
        <begin position="148"/>
        <end position="166"/>
    </location>
</feature>
<dbReference type="RefSeq" id="WP_011383193.1">
    <property type="nucleotide sequence ID" value="NC_007626.1"/>
</dbReference>
<protein>
    <submittedName>
        <fullName evidence="8">Cytochrome b</fullName>
    </submittedName>
</protein>
<dbReference type="AlphaFoldDB" id="Q2W9C1"/>
<feature type="domain" description="Cytochrome b561 bacterial/Ni-hydrogenase" evidence="7">
    <location>
        <begin position="9"/>
        <end position="178"/>
    </location>
</feature>
<accession>Q2W9C1</accession>
<dbReference type="GO" id="GO:0020037">
    <property type="term" value="F:heme binding"/>
    <property type="evidence" value="ECO:0007669"/>
    <property type="project" value="TreeGrafter"/>
</dbReference>
<dbReference type="SUPFAM" id="SSF81342">
    <property type="entry name" value="Transmembrane di-heme cytochromes"/>
    <property type="match status" value="1"/>
</dbReference>
<evidence type="ECO:0000256" key="4">
    <source>
        <dbReference type="ARBA" id="ARBA00022989"/>
    </source>
</evidence>
<evidence type="ECO:0000313" key="9">
    <source>
        <dbReference type="Proteomes" id="UP000007058"/>
    </source>
</evidence>
<comment type="subcellular location">
    <subcellularLocation>
        <location evidence="1">Cell membrane</location>
        <topology evidence="1">Multi-pass membrane protein</topology>
    </subcellularLocation>
</comment>
<evidence type="ECO:0000256" key="5">
    <source>
        <dbReference type="ARBA" id="ARBA00023136"/>
    </source>
</evidence>
<evidence type="ECO:0000313" key="8">
    <source>
        <dbReference type="EMBL" id="BAE49554.1"/>
    </source>
</evidence>
<feature type="transmembrane region" description="Helical" evidence="6">
    <location>
        <begin position="41"/>
        <end position="61"/>
    </location>
</feature>
<dbReference type="GO" id="GO:0022904">
    <property type="term" value="P:respiratory electron transport chain"/>
    <property type="evidence" value="ECO:0007669"/>
    <property type="project" value="InterPro"/>
</dbReference>
<dbReference type="EMBL" id="AP007255">
    <property type="protein sequence ID" value="BAE49554.1"/>
    <property type="molecule type" value="Genomic_DNA"/>
</dbReference>
<dbReference type="PANTHER" id="PTHR30485:SF2">
    <property type="entry name" value="BLL0597 PROTEIN"/>
    <property type="match status" value="1"/>
</dbReference>